<name>A0ABD5ZNA4_9EURY</name>
<dbReference type="GeneID" id="79266581"/>
<dbReference type="InterPro" id="IPR053833">
    <property type="entry name" value="SAMP2"/>
</dbReference>
<dbReference type="NCBIfam" id="NF041919">
    <property type="entry name" value="SAMP2"/>
    <property type="match status" value="1"/>
</dbReference>
<reference evidence="1 2" key="1">
    <citation type="journal article" date="2019" name="Int. J. Syst. Evol. Microbiol.">
        <title>The Global Catalogue of Microorganisms (GCM) 10K type strain sequencing project: providing services to taxonomists for standard genome sequencing and annotation.</title>
        <authorList>
            <consortium name="The Broad Institute Genomics Platform"/>
            <consortium name="The Broad Institute Genome Sequencing Center for Infectious Disease"/>
            <person name="Wu L."/>
            <person name="Ma J."/>
        </authorList>
    </citation>
    <scope>NUCLEOTIDE SEQUENCE [LARGE SCALE GENOMIC DNA]</scope>
    <source>
        <strain evidence="1 2">DT85</strain>
    </source>
</reference>
<comment type="caution">
    <text evidence="1">The sequence shown here is derived from an EMBL/GenBank/DDBJ whole genome shotgun (WGS) entry which is preliminary data.</text>
</comment>
<accession>A0ABD5ZNA4</accession>
<dbReference type="EMBL" id="JBHTAP010000001">
    <property type="protein sequence ID" value="MFC7234908.1"/>
    <property type="molecule type" value="Genomic_DNA"/>
</dbReference>
<keyword evidence="2" id="KW-1185">Reference proteome</keyword>
<organism evidence="1 2">
    <name type="scientific">Halosegnis marinus</name>
    <dbReference type="NCBI Taxonomy" id="3034023"/>
    <lineage>
        <taxon>Archaea</taxon>
        <taxon>Methanobacteriati</taxon>
        <taxon>Methanobacteriota</taxon>
        <taxon>Stenosarchaea group</taxon>
        <taxon>Halobacteria</taxon>
        <taxon>Halobacteriales</taxon>
        <taxon>Natronomonadaceae</taxon>
        <taxon>Halosegnis</taxon>
    </lineage>
</organism>
<dbReference type="Proteomes" id="UP001596398">
    <property type="component" value="Unassembled WGS sequence"/>
</dbReference>
<dbReference type="InterPro" id="IPR053834">
    <property type="entry name" value="SAMP2_halobacteria"/>
</dbReference>
<dbReference type="Pfam" id="PF21965">
    <property type="entry name" value="SAMP2"/>
    <property type="match status" value="1"/>
</dbReference>
<dbReference type="AlphaFoldDB" id="A0ABD5ZNA4"/>
<proteinExistence type="predicted"/>
<gene>
    <name evidence="1" type="ORF">ACFQJ4_06190</name>
</gene>
<dbReference type="InterPro" id="IPR053752">
    <property type="entry name" value="SAM_domain_containing"/>
</dbReference>
<dbReference type="Gene3D" id="4.10.410.50">
    <property type="match status" value="1"/>
</dbReference>
<dbReference type="RefSeq" id="WP_276235928.1">
    <property type="nucleotide sequence ID" value="NZ_CP119802.1"/>
</dbReference>
<protein>
    <submittedName>
        <fullName evidence="1">Ubiquitin-like small modifier protein 2</fullName>
    </submittedName>
</protein>
<evidence type="ECO:0000313" key="2">
    <source>
        <dbReference type="Proteomes" id="UP001596398"/>
    </source>
</evidence>
<evidence type="ECO:0000313" key="1">
    <source>
        <dbReference type="EMBL" id="MFC7234908.1"/>
    </source>
</evidence>
<sequence length="66" mass="6897">MRVDCEVVGEGVETVTLDADADYGDLLAALGYSRHEATVLVGDSPVPEDAPVAADEVRVLRLIKGG</sequence>